<proteinExistence type="inferred from homology"/>
<feature type="transmembrane region" description="Helical" evidence="8">
    <location>
        <begin position="281"/>
        <end position="303"/>
    </location>
</feature>
<feature type="region of interest" description="Disordered" evidence="7">
    <location>
        <begin position="691"/>
        <end position="711"/>
    </location>
</feature>
<comment type="subcellular location">
    <subcellularLocation>
        <location evidence="1">Membrane</location>
        <topology evidence="1">Multi-pass membrane protein</topology>
    </subcellularLocation>
</comment>
<gene>
    <name evidence="11" type="primary">LOC106155592</name>
</gene>
<evidence type="ECO:0000313" key="11">
    <source>
        <dbReference type="RefSeq" id="XP_013385941.1"/>
    </source>
</evidence>
<organism evidence="10 11">
    <name type="scientific">Lingula anatina</name>
    <name type="common">Brachiopod</name>
    <name type="synonym">Lingula unguis</name>
    <dbReference type="NCBI Taxonomy" id="7574"/>
    <lineage>
        <taxon>Eukaryota</taxon>
        <taxon>Metazoa</taxon>
        <taxon>Spiralia</taxon>
        <taxon>Lophotrochozoa</taxon>
        <taxon>Brachiopoda</taxon>
        <taxon>Linguliformea</taxon>
        <taxon>Lingulata</taxon>
        <taxon>Lingulida</taxon>
        <taxon>Linguloidea</taxon>
        <taxon>Lingulidae</taxon>
        <taxon>Lingula</taxon>
    </lineage>
</organism>
<feature type="transmembrane region" description="Helical" evidence="8">
    <location>
        <begin position="246"/>
        <end position="269"/>
    </location>
</feature>
<sequence>MQAVITTASLFFTALGLATGFHGKRNFFVVAVASQEILYGKQGILNVTYTNLFIDLNMTVVLTKKDVIKVSAESISLGQTGQIAGLYNNSNETISATLKLYRRSFDLSFTATEIGRTLLKLRFTTVNGSKVHPFVSPSDCNITVVRERTLVQDILFWIQKALLALLTFLMGCIVQWDCVKELLRRPIDIGIGVFCQCVYMPVFAFAFMNVFLLPLDWSQGLLLYGLSPGGVLVNVASLLQDTIVELSVILIIINTLLTFGTLPLLVFIFKDYLGGDITYANLSFTFLLLPLVLVTIPLVLGGLLQHGRPAVRQRVLKALNPISLTVCVIIIGFQVYDNLYIFRFLSWKLFGCAVLMLVSGALAGGLTGWVCQRKFLQVKTVAIATAMQNGALAKALLGGSLPQPDADLAAVIPAFASLITLVIMLVAYVVHVLLIKYRPYYLLHDLNRARASAYKLSTDGSEVQEMLGSGDIILQEQPLERNNSKQTNKIPIDNEGKRLEKIVNIKAEKINNTEIEVDKIQNCLRTGSEKSKNGDGKSVNFIEDRHESFSKRQNTEEAHKRPPGKGDPDEGYTPEVTAKDCETNHERGMVDKEQLPTIEIIVRDTDLSISNLPDILASQEKGSFNLDNDVNTTHGVNFPLGFNNEPTEKSNLNQESDSETQSSTSMGCTVLKEPILTDDQTVGMGCGDIQSETNRHNEDKDITTNSPVHQRTQSVELQRLECTVSLGGAEPECNTYL</sequence>
<keyword evidence="5 8" id="KW-1133">Transmembrane helix</keyword>
<feature type="compositionally biased region" description="Basic and acidic residues" evidence="7">
    <location>
        <begin position="547"/>
        <end position="568"/>
    </location>
</feature>
<feature type="signal peptide" evidence="9">
    <location>
        <begin position="1"/>
        <end position="18"/>
    </location>
</feature>
<dbReference type="GO" id="GO:0015293">
    <property type="term" value="F:symporter activity"/>
    <property type="evidence" value="ECO:0007669"/>
    <property type="project" value="UniProtKB-KW"/>
</dbReference>
<feature type="transmembrane region" description="Helical" evidence="8">
    <location>
        <begin position="221"/>
        <end position="239"/>
    </location>
</feature>
<dbReference type="Pfam" id="PF01758">
    <property type="entry name" value="SBF"/>
    <property type="match status" value="1"/>
</dbReference>
<dbReference type="OrthoDB" id="203097at2759"/>
<keyword evidence="6 8" id="KW-0472">Membrane</keyword>
<dbReference type="Gene3D" id="1.20.1530.20">
    <property type="match status" value="1"/>
</dbReference>
<keyword evidence="3 8" id="KW-0812">Transmembrane</keyword>
<evidence type="ECO:0000256" key="7">
    <source>
        <dbReference type="SAM" id="MobiDB-lite"/>
    </source>
</evidence>
<feature type="compositionally biased region" description="Basic and acidic residues" evidence="7">
    <location>
        <begin position="693"/>
        <end position="702"/>
    </location>
</feature>
<evidence type="ECO:0000256" key="5">
    <source>
        <dbReference type="ARBA" id="ARBA00022989"/>
    </source>
</evidence>
<feature type="transmembrane region" description="Helical" evidence="8">
    <location>
        <begin position="191"/>
        <end position="215"/>
    </location>
</feature>
<feature type="region of interest" description="Disordered" evidence="7">
    <location>
        <begin position="637"/>
        <end position="665"/>
    </location>
</feature>
<dbReference type="InterPro" id="IPR038770">
    <property type="entry name" value="Na+/solute_symporter_sf"/>
</dbReference>
<dbReference type="GeneID" id="106155592"/>
<dbReference type="GO" id="GO:0016020">
    <property type="term" value="C:membrane"/>
    <property type="evidence" value="ECO:0007669"/>
    <property type="project" value="UniProtKB-SubCell"/>
</dbReference>
<feature type="compositionally biased region" description="Basic and acidic residues" evidence="7">
    <location>
        <begin position="577"/>
        <end position="587"/>
    </location>
</feature>
<dbReference type="PANTHER" id="PTHR10361">
    <property type="entry name" value="SODIUM-BILE ACID COTRANSPORTER"/>
    <property type="match status" value="1"/>
</dbReference>
<name>A0A1S3HKF0_LINAN</name>
<feature type="transmembrane region" description="Helical" evidence="8">
    <location>
        <begin position="154"/>
        <end position="179"/>
    </location>
</feature>
<dbReference type="InterPro" id="IPR002657">
    <property type="entry name" value="BilAc:Na_symport/Acr3"/>
</dbReference>
<keyword evidence="10" id="KW-1185">Reference proteome</keyword>
<dbReference type="Proteomes" id="UP000085678">
    <property type="component" value="Unplaced"/>
</dbReference>
<accession>A0A1S3HKF0</accession>
<dbReference type="InterPro" id="IPR004710">
    <property type="entry name" value="Bilac:Na_transpt"/>
</dbReference>
<evidence type="ECO:0000256" key="9">
    <source>
        <dbReference type="SAM" id="SignalP"/>
    </source>
</evidence>
<protein>
    <submittedName>
        <fullName evidence="11">Uncharacterized protein LOC106155592</fullName>
    </submittedName>
</protein>
<reference evidence="11" key="1">
    <citation type="submission" date="2025-08" db="UniProtKB">
        <authorList>
            <consortium name="RefSeq"/>
        </authorList>
    </citation>
    <scope>IDENTIFICATION</scope>
    <source>
        <tissue evidence="11">Gonads</tissue>
    </source>
</reference>
<feature type="transmembrane region" description="Helical" evidence="8">
    <location>
        <begin position="409"/>
        <end position="434"/>
    </location>
</feature>
<evidence type="ECO:0000256" key="6">
    <source>
        <dbReference type="ARBA" id="ARBA00023136"/>
    </source>
</evidence>
<evidence type="ECO:0000256" key="1">
    <source>
        <dbReference type="ARBA" id="ARBA00004141"/>
    </source>
</evidence>
<comment type="similarity">
    <text evidence="2">Belongs to the bile acid:sodium symporter (BASS) (TC 2.A.28) family.</text>
</comment>
<dbReference type="AlphaFoldDB" id="A0A1S3HKF0"/>
<evidence type="ECO:0000256" key="2">
    <source>
        <dbReference type="ARBA" id="ARBA00006528"/>
    </source>
</evidence>
<keyword evidence="4" id="KW-0769">Symport</keyword>
<feature type="transmembrane region" description="Helical" evidence="8">
    <location>
        <begin position="315"/>
        <end position="336"/>
    </location>
</feature>
<keyword evidence="4" id="KW-0813">Transport</keyword>
<evidence type="ECO:0000256" key="3">
    <source>
        <dbReference type="ARBA" id="ARBA00022692"/>
    </source>
</evidence>
<evidence type="ECO:0000256" key="4">
    <source>
        <dbReference type="ARBA" id="ARBA00022847"/>
    </source>
</evidence>
<evidence type="ECO:0000313" key="10">
    <source>
        <dbReference type="Proteomes" id="UP000085678"/>
    </source>
</evidence>
<feature type="chain" id="PRO_5010280821" evidence="9">
    <location>
        <begin position="19"/>
        <end position="737"/>
    </location>
</feature>
<feature type="transmembrane region" description="Helical" evidence="8">
    <location>
        <begin position="348"/>
        <end position="371"/>
    </location>
</feature>
<feature type="region of interest" description="Disordered" evidence="7">
    <location>
        <begin position="547"/>
        <end position="587"/>
    </location>
</feature>
<dbReference type="InParanoid" id="A0A1S3HKF0"/>
<keyword evidence="9" id="KW-0732">Signal</keyword>
<dbReference type="KEGG" id="lak:106155592"/>
<dbReference type="RefSeq" id="XP_013385941.1">
    <property type="nucleotide sequence ID" value="XM_013530487.1"/>
</dbReference>
<evidence type="ECO:0000256" key="8">
    <source>
        <dbReference type="SAM" id="Phobius"/>
    </source>
</evidence>
<dbReference type="PANTHER" id="PTHR10361:SF28">
    <property type="entry name" value="P3 PROTEIN-RELATED"/>
    <property type="match status" value="1"/>
</dbReference>